<feature type="compositionally biased region" description="Polar residues" evidence="1">
    <location>
        <begin position="86"/>
        <end position="98"/>
    </location>
</feature>
<name>A0A5B7FE31_PORTR</name>
<reference evidence="2 3" key="1">
    <citation type="submission" date="2019-05" db="EMBL/GenBank/DDBJ databases">
        <title>Another draft genome of Portunus trituberculatus and its Hox gene families provides insights of decapod evolution.</title>
        <authorList>
            <person name="Jeong J.-H."/>
            <person name="Song I."/>
            <person name="Kim S."/>
            <person name="Choi T."/>
            <person name="Kim D."/>
            <person name="Ryu S."/>
            <person name="Kim W."/>
        </authorList>
    </citation>
    <scope>NUCLEOTIDE SEQUENCE [LARGE SCALE GENOMIC DNA]</scope>
    <source>
        <tissue evidence="2">Muscle</tissue>
    </source>
</reference>
<sequence length="104" mass="11314">MKTKHVQTFHTVFKCRALFPPCGASTLHISSTRTLETGNQSLEQLRNVTKFEKKCIKTTQQNAAASPLGARSPRPRPHAAVHVPTPTGTTYRAGSGSVTDVRLT</sequence>
<evidence type="ECO:0000313" key="2">
    <source>
        <dbReference type="EMBL" id="MPC45471.1"/>
    </source>
</evidence>
<gene>
    <name evidence="2" type="ORF">E2C01_039170</name>
</gene>
<dbReference type="EMBL" id="VSRR010006745">
    <property type="protein sequence ID" value="MPC45471.1"/>
    <property type="molecule type" value="Genomic_DNA"/>
</dbReference>
<accession>A0A5B7FE31</accession>
<evidence type="ECO:0000256" key="1">
    <source>
        <dbReference type="SAM" id="MobiDB-lite"/>
    </source>
</evidence>
<dbReference type="AlphaFoldDB" id="A0A5B7FE31"/>
<feature type="region of interest" description="Disordered" evidence="1">
    <location>
        <begin position="60"/>
        <end position="104"/>
    </location>
</feature>
<evidence type="ECO:0000313" key="3">
    <source>
        <dbReference type="Proteomes" id="UP000324222"/>
    </source>
</evidence>
<organism evidence="2 3">
    <name type="scientific">Portunus trituberculatus</name>
    <name type="common">Swimming crab</name>
    <name type="synonym">Neptunus trituberculatus</name>
    <dbReference type="NCBI Taxonomy" id="210409"/>
    <lineage>
        <taxon>Eukaryota</taxon>
        <taxon>Metazoa</taxon>
        <taxon>Ecdysozoa</taxon>
        <taxon>Arthropoda</taxon>
        <taxon>Crustacea</taxon>
        <taxon>Multicrustacea</taxon>
        <taxon>Malacostraca</taxon>
        <taxon>Eumalacostraca</taxon>
        <taxon>Eucarida</taxon>
        <taxon>Decapoda</taxon>
        <taxon>Pleocyemata</taxon>
        <taxon>Brachyura</taxon>
        <taxon>Eubrachyura</taxon>
        <taxon>Portunoidea</taxon>
        <taxon>Portunidae</taxon>
        <taxon>Portuninae</taxon>
        <taxon>Portunus</taxon>
    </lineage>
</organism>
<keyword evidence="3" id="KW-1185">Reference proteome</keyword>
<dbReference type="Proteomes" id="UP000324222">
    <property type="component" value="Unassembled WGS sequence"/>
</dbReference>
<comment type="caution">
    <text evidence="2">The sequence shown here is derived from an EMBL/GenBank/DDBJ whole genome shotgun (WGS) entry which is preliminary data.</text>
</comment>
<protein>
    <submittedName>
        <fullName evidence="2">Uncharacterized protein</fullName>
    </submittedName>
</protein>
<proteinExistence type="predicted"/>